<feature type="compositionally biased region" description="Basic and acidic residues" evidence="8">
    <location>
        <begin position="8"/>
        <end position="23"/>
    </location>
</feature>
<dbReference type="SMART" id="SM00320">
    <property type="entry name" value="WD40"/>
    <property type="match status" value="7"/>
</dbReference>
<keyword evidence="2 6" id="KW-0698">rRNA processing</keyword>
<dbReference type="PANTHER" id="PTHR17605">
    <property type="entry name" value="RIBOSOME BIOGENESIS PROTEIN BOP1 BLOCK OF PROLIFERATION 1 PROTEIN"/>
    <property type="match status" value="1"/>
</dbReference>
<dbReference type="HAMAP" id="MF_03027">
    <property type="entry name" value="BOP1"/>
    <property type="match status" value="1"/>
</dbReference>
<evidence type="ECO:0000256" key="6">
    <source>
        <dbReference type="HAMAP-Rule" id="MF_03027"/>
    </source>
</evidence>
<comment type="subunit">
    <text evidence="6">Component of the NOP7 complex, composed of ERB1, NOP7 and YTM1. Within the NOP7 complex ERB1 appears to interact directly with NOP7 and YTM1. The NOP7 complex also associates with the 66S pre-ribosome.</text>
</comment>
<comment type="caution">
    <text evidence="10">The sequence shown here is derived from an EMBL/GenBank/DDBJ whole genome shotgun (WGS) entry which is preliminary data.</text>
</comment>
<dbReference type="InterPro" id="IPR015943">
    <property type="entry name" value="WD40/YVTN_repeat-like_dom_sf"/>
</dbReference>
<dbReference type="PANTHER" id="PTHR17605:SF0">
    <property type="entry name" value="RIBOSOME BIOGENESIS PROTEIN BOP1"/>
    <property type="match status" value="1"/>
</dbReference>
<dbReference type="Gene3D" id="2.130.10.10">
    <property type="entry name" value="YVTN repeat-like/Quinoprotein amine dehydrogenase"/>
    <property type="match status" value="1"/>
</dbReference>
<evidence type="ECO:0000256" key="5">
    <source>
        <dbReference type="ARBA" id="ARBA00023242"/>
    </source>
</evidence>
<dbReference type="SMART" id="SM01035">
    <property type="entry name" value="BOP1NT"/>
    <property type="match status" value="1"/>
</dbReference>
<dbReference type="FunFam" id="2.130.10.10:FF:000061">
    <property type="entry name" value="Ribosome biogenesis protein BOP1 homolog"/>
    <property type="match status" value="1"/>
</dbReference>
<proteinExistence type="inferred from homology"/>
<evidence type="ECO:0000256" key="1">
    <source>
        <dbReference type="ARBA" id="ARBA00022517"/>
    </source>
</evidence>
<evidence type="ECO:0000313" key="11">
    <source>
        <dbReference type="Proteomes" id="UP000320333"/>
    </source>
</evidence>
<dbReference type="GO" id="GO:0070545">
    <property type="term" value="C:PeBoW complex"/>
    <property type="evidence" value="ECO:0007669"/>
    <property type="project" value="TreeGrafter"/>
</dbReference>
<dbReference type="GO" id="GO:0000466">
    <property type="term" value="P:maturation of 5.8S rRNA from tricistronic rRNA transcript (SSU-rRNA, 5.8S rRNA, LSU-rRNA)"/>
    <property type="evidence" value="ECO:0007669"/>
    <property type="project" value="UniProtKB-UniRule"/>
</dbReference>
<organism evidence="10 11">
    <name type="scientific">Chytriomyces confervae</name>
    <dbReference type="NCBI Taxonomy" id="246404"/>
    <lineage>
        <taxon>Eukaryota</taxon>
        <taxon>Fungi</taxon>
        <taxon>Fungi incertae sedis</taxon>
        <taxon>Chytridiomycota</taxon>
        <taxon>Chytridiomycota incertae sedis</taxon>
        <taxon>Chytridiomycetes</taxon>
        <taxon>Chytridiales</taxon>
        <taxon>Chytriomycetaceae</taxon>
        <taxon>Chytriomyces</taxon>
    </lineage>
</organism>
<dbReference type="EMBL" id="QEAP01000078">
    <property type="protein sequence ID" value="TPX75529.1"/>
    <property type="molecule type" value="Genomic_DNA"/>
</dbReference>
<comment type="function">
    <text evidence="6">Component of the NOP7 complex, which is required for maturation of the 25S and 5.8S ribosomal RNAs and formation of the 60S ribosome.</text>
</comment>
<evidence type="ECO:0000256" key="4">
    <source>
        <dbReference type="ARBA" id="ARBA00022737"/>
    </source>
</evidence>
<keyword evidence="5 6" id="KW-0539">Nucleus</keyword>
<gene>
    <name evidence="6" type="primary">ERB1</name>
    <name evidence="10" type="ORF">CcCBS67573_g03191</name>
</gene>
<keyword evidence="3 7" id="KW-0853">WD repeat</keyword>
<feature type="repeat" description="WD" evidence="7">
    <location>
        <begin position="362"/>
        <end position="403"/>
    </location>
</feature>
<evidence type="ECO:0000259" key="9">
    <source>
        <dbReference type="SMART" id="SM01035"/>
    </source>
</evidence>
<keyword evidence="11" id="KW-1185">Reference proteome</keyword>
<dbReference type="STRING" id="246404.A0A507FGN7"/>
<evidence type="ECO:0000313" key="10">
    <source>
        <dbReference type="EMBL" id="TPX75529.1"/>
    </source>
</evidence>
<dbReference type="GO" id="GO:0005654">
    <property type="term" value="C:nucleoplasm"/>
    <property type="evidence" value="ECO:0007669"/>
    <property type="project" value="UniProtKB-SubCell"/>
</dbReference>
<keyword evidence="1 6" id="KW-0690">Ribosome biogenesis</keyword>
<dbReference type="GO" id="GO:0043021">
    <property type="term" value="F:ribonucleoprotein complex binding"/>
    <property type="evidence" value="ECO:0007669"/>
    <property type="project" value="UniProtKB-UniRule"/>
</dbReference>
<protein>
    <recommendedName>
        <fullName evidence="6">Ribosome biogenesis protein ERB1</fullName>
    </recommendedName>
    <alternativeName>
        <fullName evidence="6">Eukaryotic ribosome biogenesis protein 1</fullName>
    </alternativeName>
</protein>
<feature type="domain" description="BOP1 N-terminal" evidence="9">
    <location>
        <begin position="93"/>
        <end position="355"/>
    </location>
</feature>
<sequence>MKGRERTKRTADKAEKEKEKEVFAEISLDQNGTDSADEDDIVDADGNLIFGPSETVDGEEGEQELPEIIPDYASDDSDEETNNTIGNVPLEWYAELDHIGYDINGKKIPKPKGASKDALDEFLDSMDDPNAWRSVLNKLEGENVVLSDTDLDIIKRIQSKMIPEKDYNPYEPTVEWFSSQTETQPLSAAPEPKRRFIPSKTEGARIMKIVRAIRKGWKKTTEELKEEKEKALPKFYDIWAHSDPDAKDKHMHIPAPRMSLPDHRESYNPPIEYIPTEEEVEEWKALDPEDRPQNFIPKKHPNLRSVGAYDRFVQERFDRCLDLYLCPRMIKNRINIDPESLIPQLPSRKELEPYPTALSVVYEGHEKRIRCFSVDPTGKWLVSGSDDCTVRVWEVLTGRMVKSWKFEEPVQDVKWNPNAEFSILAIAVENDVFLVNPGVSSKEVDEVTDEVFANIWGKESPSKIDWKKPSAAASALGHRVILNFSKNVTTVVWHRKGDYFSTVCPDAGGAAVSIHQISKRQTQNPFKKSYGLVQKVQFHPKKPWLFVATQRYIRVYNLIQQDLIHKLHPGVKWISSMDVHPQGDNVLIGSYDKRLCWFDMDLSSKPYKTLRYHKSAIRNSTFHRTLPLFASCSDDGTLNVFHGMVYDSLDQNPLIVPLKSFKAHKVVDSLGVLHCEFHPVQPWVFSCGSDNGAFVLKLFA</sequence>
<comment type="similarity">
    <text evidence="6">Belongs to the WD repeat BOP1/ERB1 family.</text>
</comment>
<name>A0A507FGN7_9FUNG</name>
<dbReference type="PROSITE" id="PS50082">
    <property type="entry name" value="WD_REPEATS_2"/>
    <property type="match status" value="1"/>
</dbReference>
<dbReference type="SUPFAM" id="SSF50978">
    <property type="entry name" value="WD40 repeat-like"/>
    <property type="match status" value="1"/>
</dbReference>
<dbReference type="InterPro" id="IPR019775">
    <property type="entry name" value="WD40_repeat_CS"/>
</dbReference>
<evidence type="ECO:0000256" key="2">
    <source>
        <dbReference type="ARBA" id="ARBA00022552"/>
    </source>
</evidence>
<dbReference type="PROSITE" id="PS50294">
    <property type="entry name" value="WD_REPEATS_REGION"/>
    <property type="match status" value="1"/>
</dbReference>
<dbReference type="Pfam" id="PF00400">
    <property type="entry name" value="WD40"/>
    <property type="match status" value="4"/>
</dbReference>
<dbReference type="GO" id="GO:0030687">
    <property type="term" value="C:preribosome, large subunit precursor"/>
    <property type="evidence" value="ECO:0007669"/>
    <property type="project" value="UniProtKB-UniRule"/>
</dbReference>
<accession>A0A507FGN7</accession>
<dbReference type="InterPro" id="IPR036322">
    <property type="entry name" value="WD40_repeat_dom_sf"/>
</dbReference>
<dbReference type="Proteomes" id="UP000320333">
    <property type="component" value="Unassembled WGS sequence"/>
</dbReference>
<keyword evidence="4" id="KW-0677">Repeat</keyword>
<dbReference type="PROSITE" id="PS00678">
    <property type="entry name" value="WD_REPEATS_1"/>
    <property type="match status" value="1"/>
</dbReference>
<dbReference type="OrthoDB" id="5571054at2759"/>
<evidence type="ECO:0000256" key="8">
    <source>
        <dbReference type="SAM" id="MobiDB-lite"/>
    </source>
</evidence>
<reference evidence="10 11" key="1">
    <citation type="journal article" date="2019" name="Sci. Rep.">
        <title>Comparative genomics of chytrid fungi reveal insights into the obligate biotrophic and pathogenic lifestyle of Synchytrium endobioticum.</title>
        <authorList>
            <person name="van de Vossenberg B.T.L.H."/>
            <person name="Warris S."/>
            <person name="Nguyen H.D.T."/>
            <person name="van Gent-Pelzer M.P.E."/>
            <person name="Joly D.L."/>
            <person name="van de Geest H.C."/>
            <person name="Bonants P.J.M."/>
            <person name="Smith D.S."/>
            <person name="Levesque C.A."/>
            <person name="van der Lee T.A.J."/>
        </authorList>
    </citation>
    <scope>NUCLEOTIDE SEQUENCE [LARGE SCALE GENOMIC DNA]</scope>
    <source>
        <strain evidence="10 11">CBS 675.73</strain>
    </source>
</reference>
<dbReference type="GO" id="GO:0000463">
    <property type="term" value="P:maturation of LSU-rRNA from tricistronic rRNA transcript (SSU-rRNA, 5.8S rRNA, LSU-rRNA)"/>
    <property type="evidence" value="ECO:0007669"/>
    <property type="project" value="UniProtKB-UniRule"/>
</dbReference>
<dbReference type="InterPro" id="IPR012953">
    <property type="entry name" value="BOP1_N_dom"/>
</dbReference>
<comment type="subcellular location">
    <subcellularLocation>
        <location evidence="6">Nucleus</location>
        <location evidence="6">Nucleolus</location>
    </subcellularLocation>
    <subcellularLocation>
        <location evidence="6">Nucleus</location>
        <location evidence="6">Nucleoplasm</location>
    </subcellularLocation>
</comment>
<evidence type="ECO:0000256" key="7">
    <source>
        <dbReference type="PROSITE-ProRule" id="PRU00221"/>
    </source>
</evidence>
<feature type="region of interest" description="Disordered" evidence="8">
    <location>
        <begin position="1"/>
        <end position="63"/>
    </location>
</feature>
<dbReference type="InterPro" id="IPR028598">
    <property type="entry name" value="BOP1/Erb1"/>
</dbReference>
<dbReference type="AlphaFoldDB" id="A0A507FGN7"/>
<dbReference type="InterPro" id="IPR001680">
    <property type="entry name" value="WD40_rpt"/>
</dbReference>
<evidence type="ECO:0000256" key="3">
    <source>
        <dbReference type="ARBA" id="ARBA00022574"/>
    </source>
</evidence>
<dbReference type="Pfam" id="PF08145">
    <property type="entry name" value="BOP1NT"/>
    <property type="match status" value="1"/>
</dbReference>